<dbReference type="Pfam" id="PF05455">
    <property type="entry name" value="GvpH"/>
    <property type="match status" value="1"/>
</dbReference>
<dbReference type="OrthoDB" id="350991at2157"/>
<accession>A0A1H3LM73</accession>
<evidence type="ECO:0000256" key="1">
    <source>
        <dbReference type="SAM" id="MobiDB-lite"/>
    </source>
</evidence>
<sequence length="182" mass="19932">MVPDENDGAPDDQPSRPSGLLDQLRTLVETLADIEEEGGHRHESGRIDRGNIRVNYDYDVSIGLGKADGSSHDEGLSSERSRSEQRTGQRGMTDDPIHVETREGTNGDELVVIADLPGVTDDDIDVALDTDEQALTLQVDDDVVERVVLDRPDVAITDMTLRNQILEIRLTRTSDTDGGEPT</sequence>
<feature type="compositionally biased region" description="Acidic residues" evidence="1">
    <location>
        <begin position="1"/>
        <end position="10"/>
    </location>
</feature>
<protein>
    <submittedName>
        <fullName evidence="2">GvpH protein</fullName>
    </submittedName>
</protein>
<keyword evidence="3" id="KW-1185">Reference proteome</keyword>
<organism evidence="2 3">
    <name type="scientific">Halopenitus persicus</name>
    <dbReference type="NCBI Taxonomy" id="1048396"/>
    <lineage>
        <taxon>Archaea</taxon>
        <taxon>Methanobacteriati</taxon>
        <taxon>Methanobacteriota</taxon>
        <taxon>Stenosarchaea group</taxon>
        <taxon>Halobacteria</taxon>
        <taxon>Halobacteriales</taxon>
        <taxon>Haloferacaceae</taxon>
        <taxon>Halopenitus</taxon>
    </lineage>
</organism>
<feature type="compositionally biased region" description="Basic and acidic residues" evidence="1">
    <location>
        <begin position="69"/>
        <end position="101"/>
    </location>
</feature>
<gene>
    <name evidence="2" type="ORF">SAMN05216564_107141</name>
</gene>
<dbReference type="Proteomes" id="UP000199079">
    <property type="component" value="Unassembled WGS sequence"/>
</dbReference>
<evidence type="ECO:0000313" key="2">
    <source>
        <dbReference type="EMBL" id="SDY65473.1"/>
    </source>
</evidence>
<dbReference type="AlphaFoldDB" id="A0A1H3LM73"/>
<name>A0A1H3LM73_9EURY</name>
<reference evidence="3" key="1">
    <citation type="submission" date="2016-10" db="EMBL/GenBank/DDBJ databases">
        <authorList>
            <person name="Varghese N."/>
            <person name="Submissions S."/>
        </authorList>
    </citation>
    <scope>NUCLEOTIDE SEQUENCE [LARGE SCALE GENOMIC DNA]</scope>
    <source>
        <strain evidence="3">DC30,IBRC 10041,KCTC 4046</strain>
    </source>
</reference>
<dbReference type="InterPro" id="IPR008633">
    <property type="entry name" value="GvpH"/>
</dbReference>
<feature type="region of interest" description="Disordered" evidence="1">
    <location>
        <begin position="65"/>
        <end position="101"/>
    </location>
</feature>
<evidence type="ECO:0000313" key="3">
    <source>
        <dbReference type="Proteomes" id="UP000199079"/>
    </source>
</evidence>
<proteinExistence type="predicted"/>
<dbReference type="EMBL" id="FNPC01000007">
    <property type="protein sequence ID" value="SDY65473.1"/>
    <property type="molecule type" value="Genomic_DNA"/>
</dbReference>
<dbReference type="RefSeq" id="WP_092733784.1">
    <property type="nucleotide sequence ID" value="NZ_FNPC01000007.1"/>
</dbReference>
<feature type="region of interest" description="Disordered" evidence="1">
    <location>
        <begin position="1"/>
        <end position="24"/>
    </location>
</feature>